<dbReference type="GO" id="GO:0046933">
    <property type="term" value="F:proton-transporting ATP synthase activity, rotational mechanism"/>
    <property type="evidence" value="ECO:0007669"/>
    <property type="project" value="InterPro"/>
</dbReference>
<dbReference type="Pfam" id="PF00006">
    <property type="entry name" value="ATP-synt_ab"/>
    <property type="match status" value="1"/>
</dbReference>
<comment type="similarity">
    <text evidence="2">Belongs to the ATPase alpha/beta chains family.</text>
</comment>
<dbReference type="AlphaFoldDB" id="J9F5I1"/>
<accession>J9F5I1</accession>
<feature type="domain" description="ATPase F1/V1/A1 complex alpha/beta subunit nucleotide-binding" evidence="11">
    <location>
        <begin position="149"/>
        <end position="375"/>
    </location>
</feature>
<evidence type="ECO:0000256" key="7">
    <source>
        <dbReference type="ARBA" id="ARBA00023065"/>
    </source>
</evidence>
<dbReference type="Gene3D" id="2.40.30.20">
    <property type="match status" value="1"/>
</dbReference>
<evidence type="ECO:0000259" key="12">
    <source>
        <dbReference type="Pfam" id="PF00306"/>
    </source>
</evidence>
<dbReference type="InterPro" id="IPR000793">
    <property type="entry name" value="ATP_synth_asu_C"/>
</dbReference>
<dbReference type="InterPro" id="IPR038376">
    <property type="entry name" value="ATP_synth_asu_C_sf"/>
</dbReference>
<dbReference type="InterPro" id="IPR000194">
    <property type="entry name" value="ATPase_F1/V1/A1_a/bsu_nucl-bd"/>
</dbReference>
<dbReference type="FunFam" id="1.20.150.20:FF:000001">
    <property type="entry name" value="ATP synthase subunit alpha"/>
    <property type="match status" value="1"/>
</dbReference>
<evidence type="ECO:0000259" key="13">
    <source>
        <dbReference type="Pfam" id="PF02874"/>
    </source>
</evidence>
<feature type="domain" description="ATPase F1/V1/A1 complex alpha/beta subunit N-terminal" evidence="13">
    <location>
        <begin position="28"/>
        <end position="92"/>
    </location>
</feature>
<dbReference type="InterPro" id="IPR033732">
    <property type="entry name" value="ATP_synth_F1_a_nt-bd_dom"/>
</dbReference>
<dbReference type="Gene3D" id="3.40.50.300">
    <property type="entry name" value="P-loop containing nucleotide triphosphate hydrolases"/>
    <property type="match status" value="1"/>
</dbReference>
<evidence type="ECO:0000256" key="1">
    <source>
        <dbReference type="ARBA" id="ARBA00004170"/>
    </source>
</evidence>
<keyword evidence="6" id="KW-1278">Translocase</keyword>
<protein>
    <submittedName>
        <fullName evidence="14">F0F1 ATP synthase subunit alpha</fullName>
    </submittedName>
</protein>
<evidence type="ECO:0000256" key="8">
    <source>
        <dbReference type="ARBA" id="ARBA00023136"/>
    </source>
</evidence>
<sequence>MQLNPSEISDLLKKRIEGLGVSADLRTQGTVVSVTDGICRVHGLSDVMQGEMLEFPNNTYGLALNLERDSVGAVILGSYEHISEGDLVKTTGRILSVPVGPELVGRVVNALGQPIDGKGPINAKLYDVVEKVAPGVIDRQSVSQPVQTGLKSVDSMIPVGRGQRELIIGDRQCGKTAIAIDTIINQKGKDLICVYVAIGQKASTIANVVRKLEENGALEYTIVVAATASESAALQYIAPYAGATMGEYFRDRGQDSLIVYDDLTKQAWAYRQISLLLRRPPGREAYPGDVFYLHSRLLERAARVNATYVERFTNGEVKGKTGSMTALPIIETQAGDVTAFVPTNVISITDGQIFLETDLFNAGIRPAINPGISVSRVGGAAQTKIIKKLGGGVRLALAQYRELAAFAQFASDLDEVTRKQLERGRVVTELMKQPQYQPLQVWEEALVLYAVNMGAYDDVKVADALAVERGMREYLKMHHADLIEAIETKKELSKDIDAQLKAAIEAFKKSGAY</sequence>
<dbReference type="CDD" id="cd18116">
    <property type="entry name" value="ATP-synt_F1_alpha_N"/>
    <property type="match status" value="1"/>
</dbReference>
<dbReference type="NCBIfam" id="NF009884">
    <property type="entry name" value="PRK13343.1"/>
    <property type="match status" value="1"/>
</dbReference>
<proteinExistence type="inferred from homology"/>
<dbReference type="FunFam" id="3.40.50.300:FF:000002">
    <property type="entry name" value="ATP synthase subunit alpha"/>
    <property type="match status" value="1"/>
</dbReference>
<keyword evidence="9" id="KW-0139">CF(1)</keyword>
<dbReference type="NCBIfam" id="TIGR00962">
    <property type="entry name" value="atpA"/>
    <property type="match status" value="1"/>
</dbReference>
<gene>
    <name evidence="14" type="ORF">EVA_22121</name>
</gene>
<dbReference type="Pfam" id="PF00306">
    <property type="entry name" value="ATP-synt_ab_C"/>
    <property type="match status" value="1"/>
</dbReference>
<dbReference type="InterPro" id="IPR005294">
    <property type="entry name" value="ATP_synth_F1_asu"/>
</dbReference>
<dbReference type="Gene3D" id="1.20.150.20">
    <property type="entry name" value="ATP synthase alpha/beta chain, C-terminal domain"/>
    <property type="match status" value="1"/>
</dbReference>
<organism evidence="14">
    <name type="scientific">gut metagenome</name>
    <dbReference type="NCBI Taxonomy" id="749906"/>
    <lineage>
        <taxon>unclassified sequences</taxon>
        <taxon>metagenomes</taxon>
        <taxon>organismal metagenomes</taxon>
    </lineage>
</organism>
<dbReference type="FunFam" id="2.40.30.20:FF:000001">
    <property type="entry name" value="ATP synthase subunit alpha"/>
    <property type="match status" value="1"/>
</dbReference>
<dbReference type="EMBL" id="AMCI01009265">
    <property type="protein sequence ID" value="EJW89773.1"/>
    <property type="molecule type" value="Genomic_DNA"/>
</dbReference>
<evidence type="ECO:0000259" key="11">
    <source>
        <dbReference type="Pfam" id="PF00006"/>
    </source>
</evidence>
<dbReference type="Pfam" id="PF02874">
    <property type="entry name" value="ATP-synt_ab_N"/>
    <property type="match status" value="1"/>
</dbReference>
<dbReference type="PIRSF" id="PIRSF039088">
    <property type="entry name" value="F_ATPase_subunit_alpha"/>
    <property type="match status" value="1"/>
</dbReference>
<dbReference type="CDD" id="cd01132">
    <property type="entry name" value="F1-ATPase_alpha_CD"/>
    <property type="match status" value="1"/>
</dbReference>
<dbReference type="SUPFAM" id="SSF50615">
    <property type="entry name" value="N-terminal domain of alpha and beta subunits of F1 ATP synthase"/>
    <property type="match status" value="1"/>
</dbReference>
<dbReference type="PROSITE" id="PS00152">
    <property type="entry name" value="ATPASE_ALPHA_BETA"/>
    <property type="match status" value="1"/>
</dbReference>
<name>J9F5I1_9ZZZZ</name>
<keyword evidence="7" id="KW-0406">Ion transport</keyword>
<dbReference type="PANTHER" id="PTHR48082">
    <property type="entry name" value="ATP SYNTHASE SUBUNIT ALPHA, MITOCHONDRIAL"/>
    <property type="match status" value="1"/>
</dbReference>
<evidence type="ECO:0000256" key="4">
    <source>
        <dbReference type="ARBA" id="ARBA00022741"/>
    </source>
</evidence>
<evidence type="ECO:0000256" key="5">
    <source>
        <dbReference type="ARBA" id="ARBA00022840"/>
    </source>
</evidence>
<dbReference type="PANTHER" id="PTHR48082:SF2">
    <property type="entry name" value="ATP SYNTHASE SUBUNIT ALPHA, MITOCHONDRIAL"/>
    <property type="match status" value="1"/>
</dbReference>
<keyword evidence="5" id="KW-0067">ATP-binding</keyword>
<reference evidence="14" key="1">
    <citation type="journal article" date="2012" name="PLoS ONE">
        <title>Gene sets for utilization of primary and secondary nutrition supplies in the distal gut of endangered iberian lynx.</title>
        <authorList>
            <person name="Alcaide M."/>
            <person name="Messina E."/>
            <person name="Richter M."/>
            <person name="Bargiela R."/>
            <person name="Peplies J."/>
            <person name="Huws S.A."/>
            <person name="Newbold C.J."/>
            <person name="Golyshin P.N."/>
            <person name="Simon M.A."/>
            <person name="Lopez G."/>
            <person name="Yakimov M.M."/>
            <person name="Ferrer M."/>
        </authorList>
    </citation>
    <scope>NUCLEOTIDE SEQUENCE</scope>
</reference>
<dbReference type="HAMAP" id="MF_01346">
    <property type="entry name" value="ATP_synth_alpha_bact"/>
    <property type="match status" value="1"/>
</dbReference>
<feature type="domain" description="ATP synthase alpha subunit C-terminal" evidence="12">
    <location>
        <begin position="382"/>
        <end position="507"/>
    </location>
</feature>
<dbReference type="InterPro" id="IPR004100">
    <property type="entry name" value="ATPase_F1/V1/A1_a/bsu_N"/>
</dbReference>
<dbReference type="InterPro" id="IPR036121">
    <property type="entry name" value="ATPase_F1/V1/A1_a/bsu_N_sf"/>
</dbReference>
<keyword evidence="10" id="KW-0066">ATP synthesis</keyword>
<evidence type="ECO:0000313" key="14">
    <source>
        <dbReference type="EMBL" id="EJW89773.1"/>
    </source>
</evidence>
<dbReference type="GO" id="GO:0045259">
    <property type="term" value="C:proton-transporting ATP synthase complex"/>
    <property type="evidence" value="ECO:0007669"/>
    <property type="project" value="UniProtKB-KW"/>
</dbReference>
<keyword evidence="8" id="KW-0472">Membrane</keyword>
<dbReference type="InterPro" id="IPR023366">
    <property type="entry name" value="ATP_synth_asu-like_sf"/>
</dbReference>
<dbReference type="SUPFAM" id="SSF52540">
    <property type="entry name" value="P-loop containing nucleoside triphosphate hydrolases"/>
    <property type="match status" value="1"/>
</dbReference>
<evidence type="ECO:0000256" key="6">
    <source>
        <dbReference type="ARBA" id="ARBA00022967"/>
    </source>
</evidence>
<dbReference type="GO" id="GO:0043531">
    <property type="term" value="F:ADP binding"/>
    <property type="evidence" value="ECO:0007669"/>
    <property type="project" value="TreeGrafter"/>
</dbReference>
<dbReference type="InterPro" id="IPR020003">
    <property type="entry name" value="ATPase_a/bsu_AS"/>
</dbReference>
<evidence type="ECO:0000256" key="10">
    <source>
        <dbReference type="ARBA" id="ARBA00023310"/>
    </source>
</evidence>
<comment type="subcellular location">
    <subcellularLocation>
        <location evidence="1">Membrane</location>
        <topology evidence="1">Peripheral membrane protein</topology>
    </subcellularLocation>
</comment>
<dbReference type="InterPro" id="IPR027417">
    <property type="entry name" value="P-loop_NTPase"/>
</dbReference>
<evidence type="ECO:0000256" key="3">
    <source>
        <dbReference type="ARBA" id="ARBA00022448"/>
    </source>
</evidence>
<dbReference type="SUPFAM" id="SSF47917">
    <property type="entry name" value="C-terminal domain of alpha and beta subunits of F1 ATP synthase"/>
    <property type="match status" value="1"/>
</dbReference>
<keyword evidence="4" id="KW-0547">Nucleotide-binding</keyword>
<comment type="caution">
    <text evidence="14">The sequence shown here is derived from an EMBL/GenBank/DDBJ whole genome shotgun (WGS) entry which is preliminary data.</text>
</comment>
<dbReference type="CDD" id="cd18113">
    <property type="entry name" value="ATP-synt_F1_alpha_C"/>
    <property type="match status" value="1"/>
</dbReference>
<keyword evidence="3" id="KW-0813">Transport</keyword>
<evidence type="ECO:0000256" key="2">
    <source>
        <dbReference type="ARBA" id="ARBA00008936"/>
    </source>
</evidence>
<dbReference type="GO" id="GO:0005524">
    <property type="term" value="F:ATP binding"/>
    <property type="evidence" value="ECO:0007669"/>
    <property type="project" value="UniProtKB-KW"/>
</dbReference>
<evidence type="ECO:0000256" key="9">
    <source>
        <dbReference type="ARBA" id="ARBA00023196"/>
    </source>
</evidence>